<evidence type="ECO:0000313" key="1">
    <source>
        <dbReference type="EMBL" id="MBD2624231.1"/>
    </source>
</evidence>
<reference evidence="1 2" key="1">
    <citation type="journal article" date="2020" name="ISME J.">
        <title>Comparative genomics reveals insights into cyanobacterial evolution and habitat adaptation.</title>
        <authorList>
            <person name="Chen M.Y."/>
            <person name="Teng W.K."/>
            <person name="Zhao L."/>
            <person name="Hu C.X."/>
            <person name="Zhou Y.K."/>
            <person name="Han B.P."/>
            <person name="Song L.R."/>
            <person name="Shu W.S."/>
        </authorList>
    </citation>
    <scope>NUCLEOTIDE SEQUENCE [LARGE SCALE GENOMIC DNA]</scope>
    <source>
        <strain evidence="1 2">FACHB-1344</strain>
    </source>
</reference>
<dbReference type="EMBL" id="JACJSW010000214">
    <property type="protein sequence ID" value="MBD2624231.1"/>
    <property type="molecule type" value="Genomic_DNA"/>
</dbReference>
<dbReference type="Gene3D" id="3.10.310.10">
    <property type="entry name" value="Diaminopimelate Epimerase, Chain A, domain 1"/>
    <property type="match status" value="2"/>
</dbReference>
<keyword evidence="2" id="KW-1185">Reference proteome</keyword>
<name>A0ABR8HZB1_9CHRO</name>
<protein>
    <submittedName>
        <fullName evidence="1">PhzF family phenazine biosynthesis protein</fullName>
    </submittedName>
</protein>
<dbReference type="PANTHER" id="PTHR13774">
    <property type="entry name" value="PHENAZINE BIOSYNTHESIS PROTEIN"/>
    <property type="match status" value="1"/>
</dbReference>
<dbReference type="PANTHER" id="PTHR13774:SF32">
    <property type="entry name" value="ANTISENSE-ENHANCING SEQUENCE 1"/>
    <property type="match status" value="1"/>
</dbReference>
<proteinExistence type="predicted"/>
<dbReference type="RefSeq" id="WP_190723227.1">
    <property type="nucleotide sequence ID" value="NZ_JACJSW010000214.1"/>
</dbReference>
<evidence type="ECO:0000313" key="2">
    <source>
        <dbReference type="Proteomes" id="UP000636187"/>
    </source>
</evidence>
<dbReference type="SUPFAM" id="SSF54506">
    <property type="entry name" value="Diaminopimelate epimerase-like"/>
    <property type="match status" value="1"/>
</dbReference>
<dbReference type="InterPro" id="IPR003719">
    <property type="entry name" value="Phenazine_PhzF-like"/>
</dbReference>
<dbReference type="Pfam" id="PF02567">
    <property type="entry name" value="PhzC-PhzF"/>
    <property type="match status" value="1"/>
</dbReference>
<gene>
    <name evidence="1" type="ORF">H6G48_22230</name>
</gene>
<dbReference type="NCBIfam" id="TIGR00654">
    <property type="entry name" value="PhzF_family"/>
    <property type="match status" value="1"/>
</dbReference>
<dbReference type="Proteomes" id="UP000636187">
    <property type="component" value="Unassembled WGS sequence"/>
</dbReference>
<accession>A0ABR8HZB1</accession>
<sequence length="317" mass="34299">MPTYSYYTADVFSDRIFGGNPLAVFPEASGLTRTQMQKIAAEFNFSETVFVFPPETPQGTKKVRIFTPSTELPFAGHPTVGTAYILALIGAIPPHQETTIYLEEGVGLVPVKISMEGEKPVYSELKVAQLPELVTDTYALDDLAAILSLSVADFLPGYPPRAFSCGLAFLFIPVKNRDILAKIRVNLGLWSSLLGQSPANSLFVCCFDPESPQSRIYGRMFAPGLGVMEDPATGSAVAALAGYLGGLESSREGMNQWTIIQGVEMGRPSSLQLKFQKNNREITEVSVGGASVLVCQGKMIIPDGETKDAVKRSFSRL</sequence>
<dbReference type="PIRSF" id="PIRSF016184">
    <property type="entry name" value="PhzC_PhzF"/>
    <property type="match status" value="1"/>
</dbReference>
<comment type="caution">
    <text evidence="1">The sequence shown here is derived from an EMBL/GenBank/DDBJ whole genome shotgun (WGS) entry which is preliminary data.</text>
</comment>
<organism evidence="1 2">
    <name type="scientific">Microcystis flos-aquae FACHB-1344</name>
    <dbReference type="NCBI Taxonomy" id="2692899"/>
    <lineage>
        <taxon>Bacteria</taxon>
        <taxon>Bacillati</taxon>
        <taxon>Cyanobacteriota</taxon>
        <taxon>Cyanophyceae</taxon>
        <taxon>Oscillatoriophycideae</taxon>
        <taxon>Chroococcales</taxon>
        <taxon>Microcystaceae</taxon>
        <taxon>Microcystis</taxon>
    </lineage>
</organism>